<evidence type="ECO:0000259" key="7">
    <source>
        <dbReference type="Pfam" id="PF00206"/>
    </source>
</evidence>
<dbReference type="Pfam" id="PF14698">
    <property type="entry name" value="ASL_C2"/>
    <property type="match status" value="1"/>
</dbReference>
<dbReference type="Gene3D" id="1.10.40.30">
    <property type="entry name" value="Fumarase/aspartase (C-terminal domain)"/>
    <property type="match status" value="1"/>
</dbReference>
<dbReference type="InterPro" id="IPR008948">
    <property type="entry name" value="L-Aspartase-like"/>
</dbReference>
<sequence length="458" mass="51600">MTKKAWGGRFQGESLGWVEAFNASIHFDKILIEKDIEGSIAHATMLEKKGILSEDEAEQIISGLKAVMEDFNAGRMELSVQHEDIHMNVERALINKIGEVGGKLHTGRSRNDQVATDMHLYIKEQVEHIIESINSLKKTILALAEENIHVIMPGYTHLQRAQPVLFSHHIMAYFWMLQRDGERFRESLKRIDLSPLGAGAISGTTFDIDREMTADLLGFSDIYQNSMDAVSDRDYIIETLSNISLVMIHLSRLSEEIIFWMSEEANFIQLSDQFTTGSSMMPQKKNPDMAELIRGKSGRTTGALMGMLMLVKGLPLTYNKDLQEDKEGIFDAVTTVLGSLEIMNGMLETLSINEEVLEETVSEDFSNATELADYLVQKGVPFRKAHEVVGKLVLKCIHSGKYLKDLNLEEFKQHHSSIEDDIYDQLYPRTSVDRRNSRGGTGTEAVIAQMKRAEALLK</sequence>
<evidence type="ECO:0000256" key="3">
    <source>
        <dbReference type="ARBA" id="ARBA00022571"/>
    </source>
</evidence>
<dbReference type="Gene3D" id="1.20.200.10">
    <property type="entry name" value="Fumarase/aspartase (Central domain)"/>
    <property type="match status" value="1"/>
</dbReference>
<protein>
    <recommendedName>
        <fullName evidence="2 6">Argininosuccinate lyase</fullName>
        <shortName evidence="6">ASAL</shortName>
        <ecNumber evidence="2 6">4.3.2.1</ecNumber>
    </recommendedName>
    <alternativeName>
        <fullName evidence="6">Arginosuccinase</fullName>
    </alternativeName>
</protein>
<dbReference type="PROSITE" id="PS00163">
    <property type="entry name" value="FUMARATE_LYASES"/>
    <property type="match status" value="1"/>
</dbReference>
<dbReference type="InterPro" id="IPR022761">
    <property type="entry name" value="Fumarate_lyase_N"/>
</dbReference>
<dbReference type="Pfam" id="PF00206">
    <property type="entry name" value="Lyase_1"/>
    <property type="match status" value="1"/>
</dbReference>
<dbReference type="PANTHER" id="PTHR43814">
    <property type="entry name" value="ARGININOSUCCINATE LYASE"/>
    <property type="match status" value="1"/>
</dbReference>
<dbReference type="PANTHER" id="PTHR43814:SF1">
    <property type="entry name" value="ARGININOSUCCINATE LYASE"/>
    <property type="match status" value="1"/>
</dbReference>
<evidence type="ECO:0000256" key="6">
    <source>
        <dbReference type="HAMAP-Rule" id="MF_00006"/>
    </source>
</evidence>
<evidence type="ECO:0000256" key="5">
    <source>
        <dbReference type="ARBA" id="ARBA00023239"/>
    </source>
</evidence>
<dbReference type="HAMAP" id="MF_00006">
    <property type="entry name" value="Arg_succ_lyase"/>
    <property type="match status" value="1"/>
</dbReference>
<dbReference type="GO" id="GO:0016829">
    <property type="term" value="F:lyase activity"/>
    <property type="evidence" value="ECO:0007669"/>
    <property type="project" value="UniProtKB-KW"/>
</dbReference>
<dbReference type="EC" id="4.3.2.1" evidence="2 6"/>
<keyword evidence="10" id="KW-1185">Reference proteome</keyword>
<keyword evidence="4 6" id="KW-0028">Amino-acid biosynthesis</keyword>
<evidence type="ECO:0000313" key="10">
    <source>
        <dbReference type="Proteomes" id="UP001500920"/>
    </source>
</evidence>
<comment type="similarity">
    <text evidence="6">Belongs to the lyase 1 family. Argininosuccinate lyase subfamily.</text>
</comment>
<dbReference type="InterPro" id="IPR009049">
    <property type="entry name" value="Argininosuccinate_lyase"/>
</dbReference>
<comment type="caution">
    <text evidence="9">The sequence shown here is derived from an EMBL/GenBank/DDBJ whole genome shotgun (WGS) entry which is preliminary data.</text>
</comment>
<proteinExistence type="inferred from homology"/>
<comment type="subcellular location">
    <subcellularLocation>
        <location evidence="6">Cytoplasm</location>
    </subcellularLocation>
</comment>
<evidence type="ECO:0000256" key="1">
    <source>
        <dbReference type="ARBA" id="ARBA00004941"/>
    </source>
</evidence>
<comment type="pathway">
    <text evidence="1 6">Amino-acid biosynthesis; L-arginine biosynthesis; L-arginine from L-ornithine and carbamoyl phosphate: step 3/3.</text>
</comment>
<comment type="catalytic activity">
    <reaction evidence="6">
        <text>2-(N(omega)-L-arginino)succinate = fumarate + L-arginine</text>
        <dbReference type="Rhea" id="RHEA:24020"/>
        <dbReference type="ChEBI" id="CHEBI:29806"/>
        <dbReference type="ChEBI" id="CHEBI:32682"/>
        <dbReference type="ChEBI" id="CHEBI:57472"/>
        <dbReference type="EC" id="4.3.2.1"/>
    </reaction>
</comment>
<evidence type="ECO:0000256" key="2">
    <source>
        <dbReference type="ARBA" id="ARBA00012338"/>
    </source>
</evidence>
<feature type="domain" description="Argininosuccinate lyase C-terminal" evidence="8">
    <location>
        <begin position="365"/>
        <end position="433"/>
    </location>
</feature>
<dbReference type="InterPro" id="IPR020557">
    <property type="entry name" value="Fumarate_lyase_CS"/>
</dbReference>
<reference evidence="10" key="1">
    <citation type="journal article" date="2019" name="Int. J. Syst. Evol. Microbiol.">
        <title>The Global Catalogue of Microorganisms (GCM) 10K type strain sequencing project: providing services to taxonomists for standard genome sequencing and annotation.</title>
        <authorList>
            <consortium name="The Broad Institute Genomics Platform"/>
            <consortium name="The Broad Institute Genome Sequencing Center for Infectious Disease"/>
            <person name="Wu L."/>
            <person name="Ma J."/>
        </authorList>
    </citation>
    <scope>NUCLEOTIDE SEQUENCE [LARGE SCALE GENOMIC DNA]</scope>
    <source>
        <strain evidence="10">JCM 16981</strain>
    </source>
</reference>
<dbReference type="PRINTS" id="PR00145">
    <property type="entry name" value="ARGSUCLYASE"/>
</dbReference>
<keyword evidence="6" id="KW-0963">Cytoplasm</keyword>
<dbReference type="PRINTS" id="PR00149">
    <property type="entry name" value="FUMRATELYASE"/>
</dbReference>
<evidence type="ECO:0000313" key="9">
    <source>
        <dbReference type="EMBL" id="GAA3725081.1"/>
    </source>
</evidence>
<dbReference type="EMBL" id="BAABCK010000023">
    <property type="protein sequence ID" value="GAA3725081.1"/>
    <property type="molecule type" value="Genomic_DNA"/>
</dbReference>
<dbReference type="NCBIfam" id="TIGR00838">
    <property type="entry name" value="argH"/>
    <property type="match status" value="1"/>
</dbReference>
<dbReference type="InterPro" id="IPR024083">
    <property type="entry name" value="Fumarase/histidase_N"/>
</dbReference>
<keyword evidence="5 6" id="KW-0456">Lyase</keyword>
<accession>A0ABP7EZI5</accession>
<feature type="domain" description="Fumarate lyase N-terminal" evidence="7">
    <location>
        <begin position="8"/>
        <end position="302"/>
    </location>
</feature>
<dbReference type="CDD" id="cd01359">
    <property type="entry name" value="Argininosuccinate_lyase"/>
    <property type="match status" value="1"/>
</dbReference>
<evidence type="ECO:0000256" key="4">
    <source>
        <dbReference type="ARBA" id="ARBA00022605"/>
    </source>
</evidence>
<evidence type="ECO:0000259" key="8">
    <source>
        <dbReference type="Pfam" id="PF14698"/>
    </source>
</evidence>
<gene>
    <name evidence="6 9" type="primary">argH</name>
    <name evidence="9" type="ORF">GCM10022378_13740</name>
</gene>
<dbReference type="InterPro" id="IPR000362">
    <property type="entry name" value="Fumarate_lyase_fam"/>
</dbReference>
<keyword evidence="3 6" id="KW-0055">Arginine biosynthesis</keyword>
<name>A0ABP7EZI5_9STAP</name>
<dbReference type="RefSeq" id="WP_344702820.1">
    <property type="nucleotide sequence ID" value="NZ_BAABCK010000023.1"/>
</dbReference>
<dbReference type="InterPro" id="IPR029419">
    <property type="entry name" value="Arg_succ_lyase_C"/>
</dbReference>
<organism evidence="9 10">
    <name type="scientific">Salinicoccus jeotgali</name>
    <dbReference type="NCBI Taxonomy" id="381634"/>
    <lineage>
        <taxon>Bacteria</taxon>
        <taxon>Bacillati</taxon>
        <taxon>Bacillota</taxon>
        <taxon>Bacilli</taxon>
        <taxon>Bacillales</taxon>
        <taxon>Staphylococcaceae</taxon>
        <taxon>Salinicoccus</taxon>
    </lineage>
</organism>
<dbReference type="SUPFAM" id="SSF48557">
    <property type="entry name" value="L-aspartase-like"/>
    <property type="match status" value="1"/>
</dbReference>
<dbReference type="Gene3D" id="1.10.275.10">
    <property type="entry name" value="Fumarase/aspartase (N-terminal domain)"/>
    <property type="match status" value="1"/>
</dbReference>
<dbReference type="Proteomes" id="UP001500920">
    <property type="component" value="Unassembled WGS sequence"/>
</dbReference>